<evidence type="ECO:0000256" key="1">
    <source>
        <dbReference type="SAM" id="MobiDB-lite"/>
    </source>
</evidence>
<dbReference type="RefSeq" id="WP_052006729.1">
    <property type="nucleotide sequence ID" value="NZ_AODM01000018.1"/>
</dbReference>
<dbReference type="Gene3D" id="3.30.479.30">
    <property type="entry name" value="Band 7 domain"/>
    <property type="match status" value="1"/>
</dbReference>
<dbReference type="InterPro" id="IPR001107">
    <property type="entry name" value="Band_7"/>
</dbReference>
<dbReference type="PATRIC" id="fig|1265822.4.peg.1201"/>
<evidence type="ECO:0000259" key="2">
    <source>
        <dbReference type="Pfam" id="PF01145"/>
    </source>
</evidence>
<dbReference type="AlphaFoldDB" id="W7DG69"/>
<evidence type="ECO:0000313" key="3">
    <source>
        <dbReference type="EMBL" id="EUJ59182.1"/>
    </source>
</evidence>
<name>W7DG69_9LIST</name>
<dbReference type="Proteomes" id="UP000019241">
    <property type="component" value="Unassembled WGS sequence"/>
</dbReference>
<feature type="region of interest" description="Disordered" evidence="1">
    <location>
        <begin position="178"/>
        <end position="238"/>
    </location>
</feature>
<gene>
    <name evidence="3" type="ORF">MCOL2_05905</name>
</gene>
<feature type="compositionally biased region" description="Basic and acidic residues" evidence="1">
    <location>
        <begin position="204"/>
        <end position="215"/>
    </location>
</feature>
<reference evidence="3 4" key="1">
    <citation type="submission" date="2012-12" db="EMBL/GenBank/DDBJ databases">
        <title>Novel taxa of Listeriaceae from agricultural environments in the United States.</title>
        <authorList>
            <person name="den Bakker H.C."/>
            <person name="Allred A."/>
            <person name="Warchocki S."/>
            <person name="Wright E.M."/>
            <person name="Burrell A."/>
            <person name="Nightingale K.K."/>
            <person name="Kephart D."/>
            <person name="Wiedmann M."/>
        </authorList>
    </citation>
    <scope>NUCLEOTIDE SEQUENCE [LARGE SCALE GENOMIC DNA]</scope>
    <source>
        <strain evidence="3 4">FSL S10-1203</strain>
    </source>
</reference>
<dbReference type="EMBL" id="AODM01000018">
    <property type="protein sequence ID" value="EUJ59182.1"/>
    <property type="molecule type" value="Genomic_DNA"/>
</dbReference>
<organism evidence="3 4">
    <name type="scientific">Listeria fleischmannii FSL S10-1203</name>
    <dbReference type="NCBI Taxonomy" id="1265822"/>
    <lineage>
        <taxon>Bacteria</taxon>
        <taxon>Bacillati</taxon>
        <taxon>Bacillota</taxon>
        <taxon>Bacilli</taxon>
        <taxon>Bacillales</taxon>
        <taxon>Listeriaceae</taxon>
        <taxon>Listeria</taxon>
    </lineage>
</organism>
<dbReference type="InterPro" id="IPR036013">
    <property type="entry name" value="Band_7/SPFH_dom_sf"/>
</dbReference>
<proteinExistence type="predicted"/>
<dbReference type="SUPFAM" id="SSF117892">
    <property type="entry name" value="Band 7/SPFH domain"/>
    <property type="match status" value="1"/>
</dbReference>
<protein>
    <recommendedName>
        <fullName evidence="2">Band 7 domain-containing protein</fullName>
    </recommendedName>
</protein>
<dbReference type="PANTHER" id="PTHR42911">
    <property type="entry name" value="MODULATOR OF FTSH PROTEASE HFLC"/>
    <property type="match status" value="1"/>
</dbReference>
<dbReference type="PANTHER" id="PTHR42911:SF2">
    <property type="entry name" value="PROHIBITIN FAMILY PROTEIN"/>
    <property type="match status" value="1"/>
</dbReference>
<dbReference type="CDD" id="cd03401">
    <property type="entry name" value="SPFH_prohibitin"/>
    <property type="match status" value="1"/>
</dbReference>
<accession>W7DG69</accession>
<dbReference type="InterPro" id="IPR000163">
    <property type="entry name" value="Prohibitin"/>
</dbReference>
<sequence>MNKKGVLGAVIAGVVLLVSAIGLLMSLTKIDNGNVGIVYSPNGGVKDEALSQGFHFVGLLDRVNEYPTKLRTVDAKNLTVSTKDGKNINIDLSYSYKIDASKVTSIYKTFGSVPVEELEKGYLERRLLESARKVVSKYNLLDIYGEDATEATIEINQDYEKRVAKFGFLVSDTTLGAPKADEKTTRGNRRTCKSGARESKRKKLELENDKIDSQRKQVQAEGEAKKKEIDAEAEANAKQSDCKLYYRRANTKQRSGSTIKAWLDRDSRR</sequence>
<dbReference type="Pfam" id="PF01145">
    <property type="entry name" value="Band_7"/>
    <property type="match status" value="1"/>
</dbReference>
<feature type="domain" description="Band 7" evidence="2">
    <location>
        <begin position="29"/>
        <end position="187"/>
    </location>
</feature>
<evidence type="ECO:0000313" key="4">
    <source>
        <dbReference type="Proteomes" id="UP000019241"/>
    </source>
</evidence>
<dbReference type="GO" id="GO:0016020">
    <property type="term" value="C:membrane"/>
    <property type="evidence" value="ECO:0007669"/>
    <property type="project" value="InterPro"/>
</dbReference>
<feature type="region of interest" description="Disordered" evidence="1">
    <location>
        <begin position="250"/>
        <end position="269"/>
    </location>
</feature>
<comment type="caution">
    <text evidence="3">The sequence shown here is derived from an EMBL/GenBank/DDBJ whole genome shotgun (WGS) entry which is preliminary data.</text>
</comment>